<evidence type="ECO:0000256" key="5">
    <source>
        <dbReference type="ARBA" id="ARBA00022840"/>
    </source>
</evidence>
<dbReference type="PRINTS" id="PR00099">
    <property type="entry name" value="CPSGATASE"/>
</dbReference>
<evidence type="ECO:0000256" key="1">
    <source>
        <dbReference type="ARBA" id="ARBA00005077"/>
    </source>
</evidence>
<dbReference type="HAMAP" id="MF_01209">
    <property type="entry name" value="CPSase_S_chain"/>
    <property type="match status" value="1"/>
</dbReference>
<comment type="function">
    <text evidence="8">Small subunit of the glutamine-dependent carbamoyl phosphate synthetase (CPSase). CPSase catalyzes the formation of carbamoyl phosphate from the ammonia moiety of glutamine, carbonate, and phosphate donated by ATP, constituting the first step of 2 biosynthetic pathways, one leading to arginine and/or urea and the other to pyrimidine nucleotides. The small subunit (glutamine amidotransferase) binds and cleaves glutamine to supply the large subunit with the substrate ammonia.</text>
</comment>
<dbReference type="UniPathway" id="UPA00068">
    <property type="reaction ID" value="UER00171"/>
</dbReference>
<feature type="binding site" evidence="8">
    <location>
        <position position="335"/>
    </location>
    <ligand>
        <name>L-glutamine</name>
        <dbReference type="ChEBI" id="CHEBI:58359"/>
    </ligand>
</feature>
<dbReference type="GO" id="GO:0006207">
    <property type="term" value="P:'de novo' pyrimidine nucleobase biosynthetic process"/>
    <property type="evidence" value="ECO:0007669"/>
    <property type="project" value="InterPro"/>
</dbReference>
<keyword evidence="8" id="KW-0055">Arginine biosynthesis</keyword>
<feature type="region of interest" description="CPSase" evidence="8">
    <location>
        <begin position="1"/>
        <end position="215"/>
    </location>
</feature>
<dbReference type="InterPro" id="IPR002474">
    <property type="entry name" value="CarbamoylP_synth_ssu_N"/>
</dbReference>
<dbReference type="Pfam" id="PF00117">
    <property type="entry name" value="GATase"/>
    <property type="match status" value="1"/>
</dbReference>
<comment type="subunit">
    <text evidence="8">Composed of two chains; the small (or glutamine) chain promotes the hydrolysis of glutamine to ammonia, which is used by the large (or ammonia) chain to synthesize carbamoyl phosphate. Tetramer of heterodimers (alpha,beta)4.</text>
</comment>
<dbReference type="AlphaFoldDB" id="V5WG54"/>
<comment type="catalytic activity">
    <reaction evidence="8">
        <text>L-glutamine + H2O = L-glutamate + NH4(+)</text>
        <dbReference type="Rhea" id="RHEA:15889"/>
        <dbReference type="ChEBI" id="CHEBI:15377"/>
        <dbReference type="ChEBI" id="CHEBI:28938"/>
        <dbReference type="ChEBI" id="CHEBI:29985"/>
        <dbReference type="ChEBI" id="CHEBI:58359"/>
    </reaction>
</comment>
<dbReference type="Pfam" id="PF00988">
    <property type="entry name" value="CPSase_sm_chain"/>
    <property type="match status" value="1"/>
</dbReference>
<dbReference type="KEGG" id="slr:L21SP2_1423"/>
<dbReference type="InterPro" id="IPR017926">
    <property type="entry name" value="GATASE"/>
</dbReference>
<dbReference type="eggNOG" id="COG0505">
    <property type="taxonomic scope" value="Bacteria"/>
</dbReference>
<comment type="pathway">
    <text evidence="8">Pyrimidine metabolism; UMP biosynthesis via de novo pathway; (S)-dihydroorotate from bicarbonate: step 1/3.</text>
</comment>
<dbReference type="PANTHER" id="PTHR43418">
    <property type="entry name" value="MULTIFUNCTIONAL TRYPTOPHAN BIOSYNTHESIS PROTEIN-RELATED"/>
    <property type="match status" value="1"/>
</dbReference>
<evidence type="ECO:0000256" key="6">
    <source>
        <dbReference type="ARBA" id="ARBA00022962"/>
    </source>
</evidence>
<feature type="binding site" evidence="8">
    <location>
        <position position="333"/>
    </location>
    <ligand>
        <name>L-glutamine</name>
        <dbReference type="ChEBI" id="CHEBI:58359"/>
    </ligand>
</feature>
<dbReference type="Proteomes" id="UP000018680">
    <property type="component" value="Chromosome"/>
</dbReference>
<dbReference type="EC" id="6.3.5.5" evidence="8"/>
<evidence type="ECO:0000256" key="7">
    <source>
        <dbReference type="ARBA" id="ARBA00048816"/>
    </source>
</evidence>
<feature type="domain" description="Carbamoyl-phosphate synthase small subunit N-terminal" evidence="9">
    <location>
        <begin position="3"/>
        <end position="160"/>
    </location>
</feature>
<dbReference type="PANTHER" id="PTHR43418:SF7">
    <property type="entry name" value="CARBAMOYL-PHOSPHATE SYNTHASE SMALL CHAIN"/>
    <property type="match status" value="1"/>
</dbReference>
<keyword evidence="8" id="KW-0028">Amino-acid biosynthesis</keyword>
<protein>
    <recommendedName>
        <fullName evidence="8">Carbamoyl phosphate synthase small chain</fullName>
        <ecNumber evidence="8">6.3.5.5</ecNumber>
    </recommendedName>
    <alternativeName>
        <fullName evidence="8">Carbamoyl phosphate synthetase glutamine chain</fullName>
    </alternativeName>
</protein>
<feature type="binding site" evidence="8">
    <location>
        <position position="264"/>
    </location>
    <ligand>
        <name>L-glutamine</name>
        <dbReference type="ChEBI" id="CHEBI:58359"/>
    </ligand>
</feature>
<keyword evidence="5 8" id="KW-0067">ATP-binding</keyword>
<dbReference type="Gene3D" id="3.50.30.20">
    <property type="entry name" value="Carbamoyl-phosphate synthase small subunit, N-terminal domain"/>
    <property type="match status" value="1"/>
</dbReference>
<evidence type="ECO:0000313" key="10">
    <source>
        <dbReference type="EMBL" id="AHC14822.1"/>
    </source>
</evidence>
<evidence type="ECO:0000256" key="4">
    <source>
        <dbReference type="ARBA" id="ARBA00022741"/>
    </source>
</evidence>
<organism evidence="10 11">
    <name type="scientific">Salinispira pacifica</name>
    <dbReference type="NCBI Taxonomy" id="1307761"/>
    <lineage>
        <taxon>Bacteria</taxon>
        <taxon>Pseudomonadati</taxon>
        <taxon>Spirochaetota</taxon>
        <taxon>Spirochaetia</taxon>
        <taxon>Spirochaetales</taxon>
        <taxon>Spirochaetaceae</taxon>
        <taxon>Salinispira</taxon>
    </lineage>
</organism>
<reference evidence="10 11" key="1">
    <citation type="journal article" date="2015" name="Stand. Genomic Sci.">
        <title>Complete genome sequence and description of Salinispira pacifica gen. nov., sp. nov., a novel spirochaete isolated form a hypersaline microbial mat.</title>
        <authorList>
            <person name="Ben Hania W."/>
            <person name="Joseph M."/>
            <person name="Schumann P."/>
            <person name="Bunk B."/>
            <person name="Fiebig A."/>
            <person name="Sproer C."/>
            <person name="Klenk H.P."/>
            <person name="Fardeau M.L."/>
            <person name="Spring S."/>
        </authorList>
    </citation>
    <scope>NUCLEOTIDE SEQUENCE [LARGE SCALE GENOMIC DNA]</scope>
    <source>
        <strain evidence="10 11">L21-RPul-D2</strain>
    </source>
</reference>
<keyword evidence="6 8" id="KW-0315">Glutamine amidotransferase</keyword>
<dbReference type="SUPFAM" id="SSF52317">
    <property type="entry name" value="Class I glutamine amidotransferase-like"/>
    <property type="match status" value="1"/>
</dbReference>
<dbReference type="GO" id="GO:0004359">
    <property type="term" value="F:glutaminase activity"/>
    <property type="evidence" value="ECO:0007669"/>
    <property type="project" value="RHEA"/>
</dbReference>
<dbReference type="UniPathway" id="UPA00070">
    <property type="reaction ID" value="UER00115"/>
</dbReference>
<feature type="binding site" evidence="8">
    <location>
        <position position="292"/>
    </location>
    <ligand>
        <name>L-glutamine</name>
        <dbReference type="ChEBI" id="CHEBI:58359"/>
    </ligand>
</feature>
<dbReference type="GO" id="GO:0006526">
    <property type="term" value="P:L-arginine biosynthetic process"/>
    <property type="evidence" value="ECO:0007669"/>
    <property type="project" value="UniProtKB-UniRule"/>
</dbReference>
<feature type="active site" evidence="8">
    <location>
        <position position="375"/>
    </location>
</feature>
<dbReference type="STRING" id="1307761.L21SP2_1423"/>
<dbReference type="GO" id="GO:0044205">
    <property type="term" value="P:'de novo' UMP biosynthetic process"/>
    <property type="evidence" value="ECO:0007669"/>
    <property type="project" value="UniProtKB-UniRule"/>
</dbReference>
<dbReference type="PATRIC" id="fig|1307761.3.peg.1416"/>
<accession>V5WG54</accession>
<comment type="catalytic activity">
    <reaction evidence="7 8">
        <text>hydrogencarbonate + L-glutamine + 2 ATP + H2O = carbamoyl phosphate + L-glutamate + 2 ADP + phosphate + 2 H(+)</text>
        <dbReference type="Rhea" id="RHEA:18633"/>
        <dbReference type="ChEBI" id="CHEBI:15377"/>
        <dbReference type="ChEBI" id="CHEBI:15378"/>
        <dbReference type="ChEBI" id="CHEBI:17544"/>
        <dbReference type="ChEBI" id="CHEBI:29985"/>
        <dbReference type="ChEBI" id="CHEBI:30616"/>
        <dbReference type="ChEBI" id="CHEBI:43474"/>
        <dbReference type="ChEBI" id="CHEBI:58228"/>
        <dbReference type="ChEBI" id="CHEBI:58359"/>
        <dbReference type="ChEBI" id="CHEBI:456216"/>
        <dbReference type="EC" id="6.3.5.5"/>
    </reaction>
</comment>
<comment type="similarity">
    <text evidence="2 8">Belongs to the CarA family.</text>
</comment>
<keyword evidence="4 8" id="KW-0547">Nucleotide-binding</keyword>
<evidence type="ECO:0000256" key="8">
    <source>
        <dbReference type="HAMAP-Rule" id="MF_01209"/>
    </source>
</evidence>
<dbReference type="OrthoDB" id="9804328at2"/>
<dbReference type="InterPro" id="IPR050472">
    <property type="entry name" value="Anth_synth/Amidotransfase"/>
</dbReference>
<dbReference type="HOGENOM" id="CLU_035901_2_1_12"/>
<proteinExistence type="inferred from homology"/>
<dbReference type="PRINTS" id="PR00096">
    <property type="entry name" value="GATASE"/>
</dbReference>
<evidence type="ECO:0000313" key="11">
    <source>
        <dbReference type="Proteomes" id="UP000018680"/>
    </source>
</evidence>
<feature type="active site" evidence="8">
    <location>
        <position position="377"/>
    </location>
</feature>
<evidence type="ECO:0000259" key="9">
    <source>
        <dbReference type="SMART" id="SM01097"/>
    </source>
</evidence>
<comment type="pathway">
    <text evidence="1 8">Amino-acid biosynthesis; L-arginine biosynthesis; carbamoyl phosphate from bicarbonate: step 1/1.</text>
</comment>
<dbReference type="GO" id="GO:0006541">
    <property type="term" value="P:glutamine metabolic process"/>
    <property type="evidence" value="ECO:0007669"/>
    <property type="project" value="InterPro"/>
</dbReference>
<sequence>MSVRTCLVLENGSIYNGKGFGYPAPLPRDLEPGTPSFSNAGEVVFNTAMVGYHEVLTDPSYTGQIITMTYPHMGNYGHLDDWNESGPLGEDCQDSSSCDPRPVKAAGFVLRSLYRGPVPKGRITLDEYLNRHEIPGITDVDTRRLTLEIRDGGAVNAVLVRPENPALGLSPDEINMISSYLESFPGMLGRNLVRDVGTSLKFSRSRPLEGSYAGMRLALYDCGTKANIIRELEKLGCEITVYPSDSSARDILNGKHHGVLVSNGPGDPQVLQDQIATVKGLIGNMPVFGICLGHQLIAEALGARTYKMKFGHHGINHPVRDERTKKVFVTSQNHGFAVDEKTLPSGTQVWFRNANDLSIEGIRNDELSVLTAQFHPESAPGPYDSHWIFQAFLDAVPREAWAEPA</sequence>
<dbReference type="SUPFAM" id="SSF52021">
    <property type="entry name" value="Carbamoyl phosphate synthetase, small subunit N-terminal domain"/>
    <property type="match status" value="1"/>
</dbReference>
<dbReference type="PROSITE" id="PS51273">
    <property type="entry name" value="GATASE_TYPE_1"/>
    <property type="match status" value="1"/>
</dbReference>
<feature type="binding site" evidence="8">
    <location>
        <position position="295"/>
    </location>
    <ligand>
        <name>L-glutamine</name>
        <dbReference type="ChEBI" id="CHEBI:58359"/>
    </ligand>
</feature>
<keyword evidence="3 8" id="KW-0436">Ligase</keyword>
<dbReference type="SMART" id="SM01097">
    <property type="entry name" value="CPSase_sm_chain"/>
    <property type="match status" value="1"/>
</dbReference>
<feature type="binding site" evidence="8">
    <location>
        <position position="266"/>
    </location>
    <ligand>
        <name>L-glutamine</name>
        <dbReference type="ChEBI" id="CHEBI:58359"/>
    </ligand>
</feature>
<dbReference type="Gene3D" id="3.40.50.880">
    <property type="match status" value="1"/>
</dbReference>
<dbReference type="InterPro" id="IPR006274">
    <property type="entry name" value="CarbamoylP_synth_ssu"/>
</dbReference>
<name>V5WG54_9SPIO</name>
<dbReference type="GO" id="GO:0005524">
    <property type="term" value="F:ATP binding"/>
    <property type="evidence" value="ECO:0007669"/>
    <property type="project" value="UniProtKB-UniRule"/>
</dbReference>
<evidence type="ECO:0000256" key="2">
    <source>
        <dbReference type="ARBA" id="ARBA00007800"/>
    </source>
</evidence>
<dbReference type="InterPro" id="IPR036480">
    <property type="entry name" value="CarbP_synth_ssu_N_sf"/>
</dbReference>
<dbReference type="PRINTS" id="PR00097">
    <property type="entry name" value="ANTSNTHASEII"/>
</dbReference>
<dbReference type="RefSeq" id="WP_024267745.1">
    <property type="nucleotide sequence ID" value="NC_023035.1"/>
</dbReference>
<keyword evidence="11" id="KW-1185">Reference proteome</keyword>
<evidence type="ECO:0000256" key="3">
    <source>
        <dbReference type="ARBA" id="ARBA00022598"/>
    </source>
</evidence>
<dbReference type="InterPro" id="IPR035686">
    <property type="entry name" value="CPSase_GATase1"/>
</dbReference>
<gene>
    <name evidence="8" type="primary">carA</name>
    <name evidence="10" type="ORF">L21SP2_1423</name>
</gene>
<dbReference type="NCBIfam" id="NF009475">
    <property type="entry name" value="PRK12838.1"/>
    <property type="match status" value="1"/>
</dbReference>
<dbReference type="CDD" id="cd01744">
    <property type="entry name" value="GATase1_CPSase"/>
    <property type="match status" value="1"/>
</dbReference>
<feature type="active site" description="Nucleophile" evidence="8">
    <location>
        <position position="291"/>
    </location>
</feature>
<dbReference type="GO" id="GO:0004088">
    <property type="term" value="F:carbamoyl-phosphate synthase (glutamine-hydrolyzing) activity"/>
    <property type="evidence" value="ECO:0007669"/>
    <property type="project" value="UniProtKB-UniRule"/>
</dbReference>
<keyword evidence="8" id="KW-0665">Pyrimidine biosynthesis</keyword>
<dbReference type="EMBL" id="CP006939">
    <property type="protein sequence ID" value="AHC14822.1"/>
    <property type="molecule type" value="Genomic_DNA"/>
</dbReference>
<feature type="binding site" evidence="8">
    <location>
        <position position="60"/>
    </location>
    <ligand>
        <name>L-glutamine</name>
        <dbReference type="ChEBI" id="CHEBI:58359"/>
    </ligand>
</feature>
<feature type="binding site" evidence="8">
    <location>
        <position position="336"/>
    </location>
    <ligand>
        <name>L-glutamine</name>
        <dbReference type="ChEBI" id="CHEBI:58359"/>
    </ligand>
</feature>
<dbReference type="InterPro" id="IPR029062">
    <property type="entry name" value="Class_I_gatase-like"/>
</dbReference>
<dbReference type="NCBIfam" id="TIGR01368">
    <property type="entry name" value="CPSaseIIsmall"/>
    <property type="match status" value="1"/>
</dbReference>